<gene>
    <name evidence="1" type="ORF">FHX74_002384</name>
</gene>
<evidence type="ECO:0000313" key="2">
    <source>
        <dbReference type="Proteomes" id="UP000523079"/>
    </source>
</evidence>
<sequence>MSDPLSAVPPPGWSPLRSPLSRRALLTGALASTVAAAAGCFAPNAPTKEDVSGPTPGARVPIELWSGWTESAAKQIESILADYNRSQTAVVAKHVVVPGDMTQKLLAAVNANRAPSAAIVFGAGLSYQLAARQALVAVEDIATPAELDRMNSWMTPGLRELGRFEGKTYFVPMWSQCWGVFVNRTLAQKAGVDPDSPPEDLDALAEAWRKMTTFDSRGEIEVLGGSTTDLSVVTGRFLGRLVSEDGNTITTTDPGVVSAGRWIDDFWSSMGRKKMQNYVASLQGRGERSGNQDPFLAGIQATTLTGPWQYDSILRYAPKGFSWTVWPFPKPAGVTKRGIYTYGDGFVFPSRGKDPGAGWQLAQKLTGISGDVDLYSKLFTTWQCVNGPTSTQVDRSAYFRQKVIARCPGYDTIFLDELAHADYYLYPPKIPTSSTYTSALDAEFEKVRLGQVPLEEALAKVQSDAQTDLARWKEQHA</sequence>
<comment type="caution">
    <text evidence="1">The sequence shown here is derived from an EMBL/GenBank/DDBJ whole genome shotgun (WGS) entry which is preliminary data.</text>
</comment>
<dbReference type="PROSITE" id="PS51318">
    <property type="entry name" value="TAT"/>
    <property type="match status" value="1"/>
</dbReference>
<dbReference type="Proteomes" id="UP000523079">
    <property type="component" value="Unassembled WGS sequence"/>
</dbReference>
<dbReference type="EMBL" id="JACGWT010000003">
    <property type="protein sequence ID" value="MBA8794765.1"/>
    <property type="molecule type" value="Genomic_DNA"/>
</dbReference>
<proteinExistence type="predicted"/>
<reference evidence="1 2" key="1">
    <citation type="submission" date="2020-07" db="EMBL/GenBank/DDBJ databases">
        <title>Sequencing the genomes of 1000 actinobacteria strains.</title>
        <authorList>
            <person name="Klenk H.-P."/>
        </authorList>
    </citation>
    <scope>NUCLEOTIDE SEQUENCE [LARGE SCALE GENOMIC DNA]</scope>
    <source>
        <strain evidence="1 2">DSM 100723</strain>
    </source>
</reference>
<keyword evidence="2" id="KW-1185">Reference proteome</keyword>
<dbReference type="InterPro" id="IPR006311">
    <property type="entry name" value="TAT_signal"/>
</dbReference>
<evidence type="ECO:0000313" key="1">
    <source>
        <dbReference type="EMBL" id="MBA8794765.1"/>
    </source>
</evidence>
<dbReference type="AlphaFoldDB" id="A0A7W3IT71"/>
<dbReference type="SUPFAM" id="SSF53850">
    <property type="entry name" value="Periplasmic binding protein-like II"/>
    <property type="match status" value="1"/>
</dbReference>
<dbReference type="PANTHER" id="PTHR43649">
    <property type="entry name" value="ARABINOSE-BINDING PROTEIN-RELATED"/>
    <property type="match status" value="1"/>
</dbReference>
<dbReference type="InterPro" id="IPR050490">
    <property type="entry name" value="Bact_solute-bd_prot1"/>
</dbReference>
<dbReference type="Pfam" id="PF13416">
    <property type="entry name" value="SBP_bac_8"/>
    <property type="match status" value="1"/>
</dbReference>
<dbReference type="PANTHER" id="PTHR43649:SF12">
    <property type="entry name" value="DIACETYLCHITOBIOSE BINDING PROTEIN DASA"/>
    <property type="match status" value="1"/>
</dbReference>
<name>A0A7W3IT71_9ACTN</name>
<accession>A0A7W3IT71</accession>
<organism evidence="1 2">
    <name type="scientific">Microlunatus kandeliicorticis</name>
    <dbReference type="NCBI Taxonomy" id="1759536"/>
    <lineage>
        <taxon>Bacteria</taxon>
        <taxon>Bacillati</taxon>
        <taxon>Actinomycetota</taxon>
        <taxon>Actinomycetes</taxon>
        <taxon>Propionibacteriales</taxon>
        <taxon>Propionibacteriaceae</taxon>
        <taxon>Microlunatus</taxon>
    </lineage>
</organism>
<dbReference type="RefSeq" id="WP_182560306.1">
    <property type="nucleotide sequence ID" value="NZ_JACGWT010000003.1"/>
</dbReference>
<dbReference type="InterPro" id="IPR006059">
    <property type="entry name" value="SBP"/>
</dbReference>
<dbReference type="Gene3D" id="3.40.190.10">
    <property type="entry name" value="Periplasmic binding protein-like II"/>
    <property type="match status" value="1"/>
</dbReference>
<protein>
    <submittedName>
        <fullName evidence="1">ABC-type glycerol-3-phosphate transport system substrate-binding protein</fullName>
    </submittedName>
</protein>